<dbReference type="EMBL" id="CP136336">
    <property type="protein sequence ID" value="WOB10094.1"/>
    <property type="molecule type" value="Genomic_DNA"/>
</dbReference>
<dbReference type="InterPro" id="IPR009057">
    <property type="entry name" value="Homeodomain-like_sf"/>
</dbReference>
<dbReference type="InterPro" id="IPR052158">
    <property type="entry name" value="INH-QAR"/>
</dbReference>
<dbReference type="InterPro" id="IPR029062">
    <property type="entry name" value="Class_I_gatase-like"/>
</dbReference>
<keyword evidence="5" id="KW-1185">Reference proteome</keyword>
<dbReference type="PANTHER" id="PTHR43130:SF3">
    <property type="entry name" value="HTH-TYPE TRANSCRIPTIONAL REGULATOR RV1931C"/>
    <property type="match status" value="1"/>
</dbReference>
<feature type="domain" description="HTH araC/xylS-type" evidence="3">
    <location>
        <begin position="223"/>
        <end position="321"/>
    </location>
</feature>
<dbReference type="SUPFAM" id="SSF46689">
    <property type="entry name" value="Homeodomain-like"/>
    <property type="match status" value="1"/>
</dbReference>
<gene>
    <name evidence="4" type="ORF">RXV79_08515</name>
</gene>
<dbReference type="Pfam" id="PF01965">
    <property type="entry name" value="DJ-1_PfpI"/>
    <property type="match status" value="1"/>
</dbReference>
<dbReference type="Gene3D" id="1.10.10.60">
    <property type="entry name" value="Homeodomain-like"/>
    <property type="match status" value="1"/>
</dbReference>
<dbReference type="SMART" id="SM00342">
    <property type="entry name" value="HTH_ARAC"/>
    <property type="match status" value="1"/>
</dbReference>
<dbReference type="PANTHER" id="PTHR43130">
    <property type="entry name" value="ARAC-FAMILY TRANSCRIPTIONAL REGULATOR"/>
    <property type="match status" value="1"/>
</dbReference>
<keyword evidence="2" id="KW-0804">Transcription</keyword>
<dbReference type="Pfam" id="PF12833">
    <property type="entry name" value="HTH_18"/>
    <property type="match status" value="1"/>
</dbReference>
<evidence type="ECO:0000259" key="3">
    <source>
        <dbReference type="PROSITE" id="PS01124"/>
    </source>
</evidence>
<evidence type="ECO:0000313" key="4">
    <source>
        <dbReference type="EMBL" id="WOB10094.1"/>
    </source>
</evidence>
<evidence type="ECO:0000256" key="2">
    <source>
        <dbReference type="ARBA" id="ARBA00023163"/>
    </source>
</evidence>
<dbReference type="InterPro" id="IPR018060">
    <property type="entry name" value="HTH_AraC"/>
</dbReference>
<sequence>MPSGRRPIRVGLVLYPGCTPAGLFAFADLLHSANRLAGQPVFETAFIAAQAGPVECTHGQVLKATHAIPDARVDALLVPGFLAESSTQVREVAKQNQTLIRTLREMPRSVGAWSYCTGVAFVAAARRLNGSSATVTWWLAEAMRRDFADVQWQTERTCVWSRSAATAAGANGYLEIAQHLIEEELSPDAYGNLKKLLVLPRPERSHDVFRVLNLMERSDPLIRSLYATVHALSATELTVARLAEALNTTERTLARKTKALTGVSVASHVRTIKLHQVSERLVHTKAPASSISGELGFSSESAMSRMFKELTGLTPAQYRQTFSKLGAS</sequence>
<proteinExistence type="predicted"/>
<name>A0ABZ0D604_9BURK</name>
<dbReference type="RefSeq" id="WP_316702992.1">
    <property type="nucleotide sequence ID" value="NZ_CP136336.1"/>
</dbReference>
<dbReference type="SUPFAM" id="SSF52317">
    <property type="entry name" value="Class I glutamine amidotransferase-like"/>
    <property type="match status" value="1"/>
</dbReference>
<dbReference type="Gene3D" id="3.40.50.880">
    <property type="match status" value="1"/>
</dbReference>
<dbReference type="Proteomes" id="UP001303946">
    <property type="component" value="Chromosome"/>
</dbReference>
<protein>
    <submittedName>
        <fullName evidence="4">Helix-turn-helix domain-containing protein</fullName>
    </submittedName>
</protein>
<keyword evidence="1" id="KW-0805">Transcription regulation</keyword>
<evidence type="ECO:0000313" key="5">
    <source>
        <dbReference type="Proteomes" id="UP001303946"/>
    </source>
</evidence>
<organism evidence="4 5">
    <name type="scientific">Piscinibacter gummiphilus</name>
    <dbReference type="NCBI Taxonomy" id="946333"/>
    <lineage>
        <taxon>Bacteria</taxon>
        <taxon>Pseudomonadati</taxon>
        <taxon>Pseudomonadota</taxon>
        <taxon>Betaproteobacteria</taxon>
        <taxon>Burkholderiales</taxon>
        <taxon>Sphaerotilaceae</taxon>
        <taxon>Piscinibacter</taxon>
    </lineage>
</organism>
<dbReference type="InterPro" id="IPR002818">
    <property type="entry name" value="DJ-1/PfpI"/>
</dbReference>
<accession>A0ABZ0D604</accession>
<reference evidence="4 5" key="1">
    <citation type="submission" date="2023-10" db="EMBL/GenBank/DDBJ databases">
        <title>Bacteria for the degradation of biodegradable plastic PBAT(Polybutylene adipate terephthalate).</title>
        <authorList>
            <person name="Weon H.-Y."/>
            <person name="Yeon J."/>
        </authorList>
    </citation>
    <scope>NUCLEOTIDE SEQUENCE [LARGE SCALE GENOMIC DNA]</scope>
    <source>
        <strain evidence="4 5">SBD 7-3</strain>
    </source>
</reference>
<evidence type="ECO:0000256" key="1">
    <source>
        <dbReference type="ARBA" id="ARBA00023015"/>
    </source>
</evidence>
<dbReference type="PROSITE" id="PS01124">
    <property type="entry name" value="HTH_ARAC_FAMILY_2"/>
    <property type="match status" value="1"/>
</dbReference>